<dbReference type="OMA" id="WKPPTAF"/>
<evidence type="ECO:0000256" key="19">
    <source>
        <dbReference type="ARBA" id="ARBA00065073"/>
    </source>
</evidence>
<dbReference type="GO" id="GO:0005524">
    <property type="term" value="F:ATP binding"/>
    <property type="evidence" value="ECO:0007669"/>
    <property type="project" value="UniProtKB-KW"/>
</dbReference>
<evidence type="ECO:0000256" key="6">
    <source>
        <dbReference type="ARBA" id="ARBA00022776"/>
    </source>
</evidence>
<evidence type="ECO:0000256" key="5">
    <source>
        <dbReference type="ARBA" id="ARBA00022741"/>
    </source>
</evidence>
<evidence type="ECO:0000256" key="8">
    <source>
        <dbReference type="ARBA" id="ARBA00022840"/>
    </source>
</evidence>
<evidence type="ECO:0000256" key="2">
    <source>
        <dbReference type="ARBA" id="ARBA00012486"/>
    </source>
</evidence>
<evidence type="ECO:0000256" key="4">
    <source>
        <dbReference type="ARBA" id="ARBA00022679"/>
    </source>
</evidence>
<sequence length="202" mass="22447">MASQNFDPAANSIAAACKGATPSRGATWDPVGKRLQQELMTFTMPGDTGISAFPESGNLFKWVGTIHGADGTAYEDLRYKLSLELPRGYPYNVPMVKLLTPCYHPNMDTQGNICLDILKDKWSALYDVRTILLSIHSRRGEPSIDSPLNRHTAELRKTLTAFKKYLQETYLKQVTSQEPSPRLPSLSLCCLLKFSSDGLSFL</sequence>
<evidence type="ECO:0000256" key="3">
    <source>
        <dbReference type="ARBA" id="ARBA00022618"/>
    </source>
</evidence>
<evidence type="ECO:0000256" key="1">
    <source>
        <dbReference type="ARBA" id="ARBA00000485"/>
    </source>
</evidence>
<evidence type="ECO:0000313" key="21">
    <source>
        <dbReference type="Ensembl" id="ENSCANP00000005901.1"/>
    </source>
</evidence>
<dbReference type="PANTHER" id="PTHR24067">
    <property type="entry name" value="UBIQUITIN-CONJUGATING ENZYME E2"/>
    <property type="match status" value="1"/>
</dbReference>
<dbReference type="AlphaFoldDB" id="A0A2K5HNL2"/>
<proteinExistence type="predicted"/>
<evidence type="ECO:0000256" key="9">
    <source>
        <dbReference type="ARBA" id="ARBA00022843"/>
    </source>
</evidence>
<comment type="function">
    <text evidence="18">Accepts ubiquitin from the E1 complex and catalyzes its covalent attachment to other proteins. In vitro catalyzes 'Lys-11'- and 'Lys-48'-linked polyubiquitination. Acts as an essential factor of the anaphase promoting complex/cyclosome (APC/C), a cell cycle-regulated ubiquitin ligase that controls progression through mitosis. Acts by initiating 'Lys-11'-linked polyubiquitin chains on APC/C substrates, leading to the degradation of APC/C substrates by the proteasome and promoting mitotic exit.</text>
</comment>
<keyword evidence="5" id="KW-0547">Nucleotide-binding</keyword>
<evidence type="ECO:0000256" key="16">
    <source>
        <dbReference type="ARBA" id="ARBA00042389"/>
    </source>
</evidence>
<keyword evidence="8" id="KW-0067">ATP-binding</keyword>
<dbReference type="InterPro" id="IPR050113">
    <property type="entry name" value="Ub_conjugating_enzyme"/>
</dbReference>
<evidence type="ECO:0000256" key="14">
    <source>
        <dbReference type="ARBA" id="ARBA00041791"/>
    </source>
</evidence>
<dbReference type="Pfam" id="PF00179">
    <property type="entry name" value="UQ_con"/>
    <property type="match status" value="1"/>
</dbReference>
<evidence type="ECO:0000256" key="11">
    <source>
        <dbReference type="ARBA" id="ARBA00035845"/>
    </source>
</evidence>
<keyword evidence="7" id="KW-0833">Ubl conjugation pathway</keyword>
<comment type="catalytic activity">
    <reaction evidence="1">
        <text>S-ubiquitinyl-[E1 ubiquitin-activating enzyme]-L-cysteine + [E2 ubiquitin-conjugating enzyme]-L-cysteine = [E1 ubiquitin-activating enzyme]-L-cysteine + S-ubiquitinyl-[E2 ubiquitin-conjugating enzyme]-L-cysteine.</text>
        <dbReference type="EC" id="2.3.2.23"/>
    </reaction>
</comment>
<dbReference type="EC" id="2.3.2.23" evidence="2"/>
<dbReference type="PROSITE" id="PS50127">
    <property type="entry name" value="UBC_2"/>
    <property type="match status" value="1"/>
</dbReference>
<dbReference type="STRING" id="336983.ENSCANP00000005901"/>
<keyword evidence="4" id="KW-0808">Transferase</keyword>
<dbReference type="Proteomes" id="UP000233080">
    <property type="component" value="Unassembled WGS sequence"/>
</dbReference>
<keyword evidence="10" id="KW-0131">Cell cycle</keyword>
<name>A0A2K5HNL2_COLAP</name>
<dbReference type="GO" id="GO:0051301">
    <property type="term" value="P:cell division"/>
    <property type="evidence" value="ECO:0007669"/>
    <property type="project" value="UniProtKB-KW"/>
</dbReference>
<keyword evidence="22" id="KW-1185">Reference proteome</keyword>
<dbReference type="GO" id="GO:0061631">
    <property type="term" value="F:ubiquitin conjugating enzyme activity"/>
    <property type="evidence" value="ECO:0007669"/>
    <property type="project" value="UniProtKB-EC"/>
</dbReference>
<evidence type="ECO:0000256" key="18">
    <source>
        <dbReference type="ARBA" id="ARBA00058373"/>
    </source>
</evidence>
<dbReference type="InterPro" id="IPR016135">
    <property type="entry name" value="UBQ-conjugating_enzyme/RWD"/>
</dbReference>
<dbReference type="Gene3D" id="3.10.110.10">
    <property type="entry name" value="Ubiquitin Conjugating Enzyme"/>
    <property type="match status" value="1"/>
</dbReference>
<dbReference type="FunFam" id="3.10.110.10:FF:000039">
    <property type="entry name" value="Ubiquitin-conjugating enzyme E2 C"/>
    <property type="match status" value="1"/>
</dbReference>
<keyword evidence="6" id="KW-0498">Mitosis</keyword>
<accession>A0A2K5HNL2</accession>
<reference evidence="21" key="1">
    <citation type="submission" date="2025-08" db="UniProtKB">
        <authorList>
            <consortium name="Ensembl"/>
        </authorList>
    </citation>
    <scope>IDENTIFICATION</scope>
</reference>
<comment type="subunit">
    <text evidence="19">Component of the APC/C complex, composed of at least 14 distinct subunits that assemble into a complex of at least 19 chains with a combined molecular mass of around 1.2 MDa. Within this complex, directly interacts with ANAPC2.</text>
</comment>
<feature type="domain" description="UBC core" evidence="20">
    <location>
        <begin position="30"/>
        <end position="175"/>
    </location>
</feature>
<evidence type="ECO:0000256" key="10">
    <source>
        <dbReference type="ARBA" id="ARBA00023306"/>
    </source>
</evidence>
<dbReference type="Ensembl" id="ENSCANT00000022380.1">
    <property type="protein sequence ID" value="ENSCANP00000005901.1"/>
    <property type="gene ID" value="ENSCANG00000019933.1"/>
</dbReference>
<reference evidence="21" key="2">
    <citation type="submission" date="2025-09" db="UniProtKB">
        <authorList>
            <consortium name="Ensembl"/>
        </authorList>
    </citation>
    <scope>IDENTIFICATION</scope>
</reference>
<evidence type="ECO:0000259" key="20">
    <source>
        <dbReference type="PROSITE" id="PS50127"/>
    </source>
</evidence>
<dbReference type="CDD" id="cd23791">
    <property type="entry name" value="UBCc_UBE2C"/>
    <property type="match status" value="1"/>
</dbReference>
<evidence type="ECO:0000256" key="15">
    <source>
        <dbReference type="ARBA" id="ARBA00042312"/>
    </source>
</evidence>
<keyword evidence="9" id="KW-0832">Ubl conjugation</keyword>
<comment type="catalytic activity">
    <reaction evidence="11">
        <text>S-ubiquitinyl-[E1 ubiquitin-activating enzyme]-L-cysteine + [acceptor protein]-L-lysine = [E1 ubiquitin-activating enzyme]-L-cysteine + N(6)-monoubiquitinyl-[acceptor protein]-L-lysine.</text>
        <dbReference type="EC" id="2.3.2.24"/>
    </reaction>
</comment>
<dbReference type="SMART" id="SM00212">
    <property type="entry name" value="UBCc"/>
    <property type="match status" value="1"/>
</dbReference>
<organism evidence="21 22">
    <name type="scientific">Colobus angolensis palliatus</name>
    <name type="common">Peters' Angolan colobus</name>
    <dbReference type="NCBI Taxonomy" id="336983"/>
    <lineage>
        <taxon>Eukaryota</taxon>
        <taxon>Metazoa</taxon>
        <taxon>Chordata</taxon>
        <taxon>Craniata</taxon>
        <taxon>Vertebrata</taxon>
        <taxon>Euteleostomi</taxon>
        <taxon>Mammalia</taxon>
        <taxon>Eutheria</taxon>
        <taxon>Euarchontoglires</taxon>
        <taxon>Primates</taxon>
        <taxon>Haplorrhini</taxon>
        <taxon>Catarrhini</taxon>
        <taxon>Cercopithecidae</taxon>
        <taxon>Colobinae</taxon>
        <taxon>Colobus</taxon>
    </lineage>
</organism>
<evidence type="ECO:0000256" key="17">
    <source>
        <dbReference type="ARBA" id="ARBA00042725"/>
    </source>
</evidence>
<keyword evidence="3" id="KW-0132">Cell division</keyword>
<dbReference type="EC" id="2.3.2.24" evidence="12"/>
<dbReference type="InterPro" id="IPR000608">
    <property type="entry name" value="UBC"/>
</dbReference>
<evidence type="ECO:0000256" key="13">
    <source>
        <dbReference type="ARBA" id="ARBA00039887"/>
    </source>
</evidence>
<evidence type="ECO:0000256" key="12">
    <source>
        <dbReference type="ARBA" id="ARBA00039076"/>
    </source>
</evidence>
<evidence type="ECO:0000256" key="7">
    <source>
        <dbReference type="ARBA" id="ARBA00022786"/>
    </source>
</evidence>
<protein>
    <recommendedName>
        <fullName evidence="13">Ubiquitin-conjugating enzyme E2 C</fullName>
        <ecNumber evidence="2">2.3.2.23</ecNumber>
        <ecNumber evidence="12">2.3.2.24</ecNumber>
    </recommendedName>
    <alternativeName>
        <fullName evidence="17">(E3-independent) E2 ubiquitin-conjugating enzyme C</fullName>
    </alternativeName>
    <alternativeName>
        <fullName evidence="14">E2 ubiquitin-conjugating enzyme C</fullName>
    </alternativeName>
    <alternativeName>
        <fullName evidence="16">Ubiquitin carrier protein C</fullName>
    </alternativeName>
    <alternativeName>
        <fullName evidence="15">Ubiquitin-protein ligase C</fullName>
    </alternativeName>
</protein>
<dbReference type="SUPFAM" id="SSF54495">
    <property type="entry name" value="UBC-like"/>
    <property type="match status" value="1"/>
</dbReference>
<evidence type="ECO:0000313" key="22">
    <source>
        <dbReference type="Proteomes" id="UP000233080"/>
    </source>
</evidence>